<gene>
    <name evidence="1" type="ORF">QFC22_005592</name>
</gene>
<evidence type="ECO:0000313" key="2">
    <source>
        <dbReference type="Proteomes" id="UP001243375"/>
    </source>
</evidence>
<protein>
    <submittedName>
        <fullName evidence="1">Uncharacterized protein</fullName>
    </submittedName>
</protein>
<accession>A0ACC2WV73</accession>
<comment type="caution">
    <text evidence="1">The sequence shown here is derived from an EMBL/GenBank/DDBJ whole genome shotgun (WGS) entry which is preliminary data.</text>
</comment>
<sequence>MPSFMKKRKRKKQQQQQLAQPTPAVTEPETAVVLAPESPLRRLLRRTSSLASGLSRRRTRDSQNEGLHASTSTTYIADGQSTGTGTAAALPVPATPPSQRQSLNSLSQNRNSRGMTPLTPSPAAAGRNTLGRVTDLDADGSGSPLRAEARDQASPGGSPLSTSKRSQTQMQTQQTQRHGRTSSDASLAHSLHNTSNRYSGSHLAIAETRPSEVVKVETIASSRPTFDNVAPISERNDNPNADSDQGHSQADSTTSLAIEQEDEPSRSYLSLQTALASSPDTDTNNPQGSQTEQIAHHGQVGSDAHAGLPATTEGTSSAGSYRGSREARLVDVWTAATASEGDLVGSSLSQPVSSSQEEQWPSSAPLRSAVPSHLSPQPSSSDTPATTRNTPLSAPALSPSLLTPPPRGSGLSQQTQPSSDMPRHKVQLAPIVLSGNVAPISHGQQHETRLPALLFGTSRRNTSTSPSREAREERASDGKDEAADFASALDDPVAPITEPINTEETRQQDTLSTVDHLQSPFLVSTSSHPVTAVSQGSETRLQDLEDKPTAQDRSSSLTADSGEGPDSGKRQEAPLHLTEVDGFGAAVTTDHVNSSSEKQELDNDSSSAGEVLDDPFVVSSPTQYTTTADPQPSEATDSQDFQLSAGQQAPARQHAMEDTGRDAAVDSSAQLDTAAREDDSSRLIDTDEQGFRTAGLAVGTDTFNQKQELNDLSKSVDVLEDPSAVTTTSMHTLAMPRDLEIAEQPSSEQMRSLALAGQETEYDPVPHDLDASLDNPNPLLSKVKPSQNLTEADVRVLPTDSVATDDGPRAEIEGEAEDEADDEASRGISQVLDSTDLPYSHQPPAVIDQPTPPTTGHEPVRTGNLDFSPAEYAAHLVFFSPRGFMTPIEEVPTPLSVQDEPTVSDPDEQYLHEAATTNLPSRTTDVDHMAREAGGTVPRLVSRYVQAGGTADDTESPDDVNMTAGPSASSKRLPFPTSTSPSSSTAFDQPLPNHETALVPAQPINGDRPLLPFVPRLFAPRLTLEFRWTDRLLPSEITLNTTTTPPVTTTGAVALRPRERRISVYDAARHASAYGASYVPRNRLTSWALGEREHA</sequence>
<evidence type="ECO:0000313" key="1">
    <source>
        <dbReference type="EMBL" id="KAJ9114716.1"/>
    </source>
</evidence>
<keyword evidence="2" id="KW-1185">Reference proteome</keyword>
<proteinExistence type="predicted"/>
<reference evidence="1" key="1">
    <citation type="submission" date="2023-04" db="EMBL/GenBank/DDBJ databases">
        <title>Draft Genome sequencing of Naganishia species isolated from polar environments using Oxford Nanopore Technology.</title>
        <authorList>
            <person name="Leo P."/>
            <person name="Venkateswaran K."/>
        </authorList>
    </citation>
    <scope>NUCLEOTIDE SEQUENCE</scope>
    <source>
        <strain evidence="1">MNA-CCFEE 5425</strain>
    </source>
</reference>
<dbReference type="EMBL" id="JASBWU010000018">
    <property type="protein sequence ID" value="KAJ9114716.1"/>
    <property type="molecule type" value="Genomic_DNA"/>
</dbReference>
<name>A0ACC2WV73_9TREE</name>
<dbReference type="Proteomes" id="UP001243375">
    <property type="component" value="Unassembled WGS sequence"/>
</dbReference>
<organism evidence="1 2">
    <name type="scientific">Naganishia vaughanmartiniae</name>
    <dbReference type="NCBI Taxonomy" id="1424756"/>
    <lineage>
        <taxon>Eukaryota</taxon>
        <taxon>Fungi</taxon>
        <taxon>Dikarya</taxon>
        <taxon>Basidiomycota</taxon>
        <taxon>Agaricomycotina</taxon>
        <taxon>Tremellomycetes</taxon>
        <taxon>Filobasidiales</taxon>
        <taxon>Filobasidiaceae</taxon>
        <taxon>Naganishia</taxon>
    </lineage>
</organism>